<dbReference type="Proteomes" id="UP000070544">
    <property type="component" value="Unassembled WGS sequence"/>
</dbReference>
<proteinExistence type="inferred from homology"/>
<organism evidence="8 9">
    <name type="scientific">Gonapodya prolifera (strain JEL478)</name>
    <name type="common">Monoblepharis prolifera</name>
    <dbReference type="NCBI Taxonomy" id="1344416"/>
    <lineage>
        <taxon>Eukaryota</taxon>
        <taxon>Fungi</taxon>
        <taxon>Fungi incertae sedis</taxon>
        <taxon>Chytridiomycota</taxon>
        <taxon>Chytridiomycota incertae sedis</taxon>
        <taxon>Monoblepharidomycetes</taxon>
        <taxon>Monoblepharidales</taxon>
        <taxon>Gonapodyaceae</taxon>
        <taxon>Gonapodya</taxon>
    </lineage>
</organism>
<accession>A0A139ALN7</accession>
<evidence type="ECO:0000256" key="4">
    <source>
        <dbReference type="ARBA" id="ARBA00034320"/>
    </source>
</evidence>
<dbReference type="EMBL" id="KQ965747">
    <property type="protein sequence ID" value="KXS17345.1"/>
    <property type="molecule type" value="Genomic_DNA"/>
</dbReference>
<dbReference type="InterPro" id="IPR027417">
    <property type="entry name" value="P-loop_NTPase"/>
</dbReference>
<comment type="similarity">
    <text evidence="4">Belongs to the SIMIBI class G3E GTPase family. ZNG1 subfamily.</text>
</comment>
<dbReference type="Gene3D" id="3.30.1220.10">
    <property type="entry name" value="CobW-like, C-terminal domain"/>
    <property type="match status" value="1"/>
</dbReference>
<feature type="region of interest" description="Disordered" evidence="6">
    <location>
        <begin position="53"/>
        <end position="76"/>
    </location>
</feature>
<evidence type="ECO:0000256" key="6">
    <source>
        <dbReference type="SAM" id="MobiDB-lite"/>
    </source>
</evidence>
<gene>
    <name evidence="8" type="ORF">M427DRAFT_43044</name>
</gene>
<dbReference type="InterPro" id="IPR011629">
    <property type="entry name" value="CobW-like_C"/>
</dbReference>
<protein>
    <submittedName>
        <fullName evidence="8">CobW-domain-containing protein</fullName>
    </submittedName>
</protein>
<keyword evidence="2" id="KW-0378">Hydrolase</keyword>
<sequence>MSPIPDSTLWLTNGILDGVLPALGLVGGLVSKCCLSLESHSAYRATLSETPAVSRVCPSGTPETLQATQSSHRGNSPTTQLFPHFSSFVTKRSSLSTLLGSNYSKHRFLGSGKTTLLNHILTSNHGLKVAVIENEFGEVGVDDALVSKRDKLAGDEEHFSQCVHLDQILEMNNGCICCTVRGDLIGFLTKLASRKVDLILIETTGLADPAPVAQTFFVDDKVSAHYELDAILTVVDAKHIWLHLEERTDGTENEAIEQIAFADVLILNKLDLIENDEDVAKLRAKVTSINRTARIIETRNSEVDPRLILNQRAFDLKKILELEPDFLQDTEHQHDQSVTSVGLIFEYDLVLAKLEDLIGELMREKGNDLLRYKGVLPVRGMNKRFVFQGVHMLFGGNFSTPWGKDKREGRFIFIGRNLDRAEIIRKFEECKAVPLRFEAGQGVQVNLQGGYRDGVVTHHWDEGNCYKVFVPSMKSHVWAPDDIDEYIKVKRVHVADMSQFNDLQSPPFRCSNTNKVIRRGMVRKSRQFFSSGPWKSTVSEGADVFQST</sequence>
<dbReference type="Pfam" id="PF02492">
    <property type="entry name" value="cobW"/>
    <property type="match status" value="1"/>
</dbReference>
<keyword evidence="1" id="KW-0547">Nucleotide-binding</keyword>
<dbReference type="InterPro" id="IPR036627">
    <property type="entry name" value="CobW-likC_sf"/>
</dbReference>
<dbReference type="SMART" id="SM00833">
    <property type="entry name" value="CobW_C"/>
    <property type="match status" value="1"/>
</dbReference>
<dbReference type="SUPFAM" id="SSF52540">
    <property type="entry name" value="P-loop containing nucleoside triphosphate hydrolases"/>
    <property type="match status" value="1"/>
</dbReference>
<dbReference type="PANTHER" id="PTHR13748:SF62">
    <property type="entry name" value="COBW DOMAIN-CONTAINING PROTEIN"/>
    <property type="match status" value="1"/>
</dbReference>
<dbReference type="AlphaFoldDB" id="A0A139ALN7"/>
<dbReference type="CDD" id="cd03112">
    <property type="entry name" value="CobW-like"/>
    <property type="match status" value="1"/>
</dbReference>
<reference evidence="8 9" key="1">
    <citation type="journal article" date="2015" name="Genome Biol. Evol.">
        <title>Phylogenomic analyses indicate that early fungi evolved digesting cell walls of algal ancestors of land plants.</title>
        <authorList>
            <person name="Chang Y."/>
            <person name="Wang S."/>
            <person name="Sekimoto S."/>
            <person name="Aerts A.L."/>
            <person name="Choi C."/>
            <person name="Clum A."/>
            <person name="LaButti K.M."/>
            <person name="Lindquist E.A."/>
            <person name="Yee Ngan C."/>
            <person name="Ohm R.A."/>
            <person name="Salamov A.A."/>
            <person name="Grigoriev I.V."/>
            <person name="Spatafora J.W."/>
            <person name="Berbee M.L."/>
        </authorList>
    </citation>
    <scope>NUCLEOTIDE SEQUENCE [LARGE SCALE GENOMIC DNA]</scope>
    <source>
        <strain evidence="8 9">JEL478</strain>
    </source>
</reference>
<dbReference type="Pfam" id="PF07683">
    <property type="entry name" value="CobW_C"/>
    <property type="match status" value="1"/>
</dbReference>
<evidence type="ECO:0000313" key="9">
    <source>
        <dbReference type="Proteomes" id="UP000070544"/>
    </source>
</evidence>
<evidence type="ECO:0000256" key="2">
    <source>
        <dbReference type="ARBA" id="ARBA00022801"/>
    </source>
</evidence>
<evidence type="ECO:0000313" key="8">
    <source>
        <dbReference type="EMBL" id="KXS17345.1"/>
    </source>
</evidence>
<keyword evidence="9" id="KW-1185">Reference proteome</keyword>
<dbReference type="GO" id="GO:0005737">
    <property type="term" value="C:cytoplasm"/>
    <property type="evidence" value="ECO:0007669"/>
    <property type="project" value="TreeGrafter"/>
</dbReference>
<dbReference type="STRING" id="1344416.A0A139ALN7"/>
<evidence type="ECO:0000256" key="5">
    <source>
        <dbReference type="ARBA" id="ARBA00049117"/>
    </source>
</evidence>
<feature type="domain" description="CobW C-terminal" evidence="7">
    <location>
        <begin position="338"/>
        <end position="431"/>
    </location>
</feature>
<dbReference type="GO" id="GO:0000166">
    <property type="term" value="F:nucleotide binding"/>
    <property type="evidence" value="ECO:0007669"/>
    <property type="project" value="UniProtKB-KW"/>
</dbReference>
<dbReference type="PANTHER" id="PTHR13748">
    <property type="entry name" value="COBW-RELATED"/>
    <property type="match status" value="1"/>
</dbReference>
<dbReference type="InterPro" id="IPR051316">
    <property type="entry name" value="Zinc-reg_GTPase_activator"/>
</dbReference>
<evidence type="ECO:0000256" key="3">
    <source>
        <dbReference type="ARBA" id="ARBA00023186"/>
    </source>
</evidence>
<dbReference type="GO" id="GO:0016787">
    <property type="term" value="F:hydrolase activity"/>
    <property type="evidence" value="ECO:0007669"/>
    <property type="project" value="UniProtKB-KW"/>
</dbReference>
<dbReference type="InterPro" id="IPR003495">
    <property type="entry name" value="CobW/HypB/UreG_nucleotide-bd"/>
</dbReference>
<dbReference type="OrthoDB" id="258627at2759"/>
<name>A0A139ALN7_GONPJ</name>
<dbReference type="Gene3D" id="3.40.50.300">
    <property type="entry name" value="P-loop containing nucleotide triphosphate hydrolases"/>
    <property type="match status" value="1"/>
</dbReference>
<comment type="catalytic activity">
    <reaction evidence="5">
        <text>GTP + H2O = GDP + phosphate + H(+)</text>
        <dbReference type="Rhea" id="RHEA:19669"/>
        <dbReference type="ChEBI" id="CHEBI:15377"/>
        <dbReference type="ChEBI" id="CHEBI:15378"/>
        <dbReference type="ChEBI" id="CHEBI:37565"/>
        <dbReference type="ChEBI" id="CHEBI:43474"/>
        <dbReference type="ChEBI" id="CHEBI:58189"/>
    </reaction>
    <physiologicalReaction direction="left-to-right" evidence="5">
        <dbReference type="Rhea" id="RHEA:19670"/>
    </physiologicalReaction>
</comment>
<evidence type="ECO:0000256" key="1">
    <source>
        <dbReference type="ARBA" id="ARBA00022741"/>
    </source>
</evidence>
<feature type="compositionally biased region" description="Polar residues" evidence="6">
    <location>
        <begin position="61"/>
        <end position="76"/>
    </location>
</feature>
<evidence type="ECO:0000259" key="7">
    <source>
        <dbReference type="SMART" id="SM00833"/>
    </source>
</evidence>
<dbReference type="SUPFAM" id="SSF90002">
    <property type="entry name" value="Hypothetical protein YjiA, C-terminal domain"/>
    <property type="match status" value="1"/>
</dbReference>
<keyword evidence="3" id="KW-0143">Chaperone</keyword>